<dbReference type="Proteomes" id="UP000294692">
    <property type="component" value="Unassembled WGS sequence"/>
</dbReference>
<dbReference type="GO" id="GO:0016740">
    <property type="term" value="F:transferase activity"/>
    <property type="evidence" value="ECO:0007669"/>
    <property type="project" value="UniProtKB-KW"/>
</dbReference>
<reference evidence="2 3" key="1">
    <citation type="submission" date="2019-03" db="EMBL/GenBank/DDBJ databases">
        <title>Genomic Encyclopedia of Type Strains, Phase IV (KMG-IV): sequencing the most valuable type-strain genomes for metagenomic binning, comparative biology and taxonomic classification.</title>
        <authorList>
            <person name="Goeker M."/>
        </authorList>
    </citation>
    <scope>NUCLEOTIDE SEQUENCE [LARGE SCALE GENOMIC DNA]</scope>
    <source>
        <strain evidence="2 3">DSM 100048</strain>
    </source>
</reference>
<accession>A0A4V2VQ38</accession>
<dbReference type="Gene3D" id="1.20.1050.10">
    <property type="match status" value="1"/>
</dbReference>
<evidence type="ECO:0000313" key="3">
    <source>
        <dbReference type="Proteomes" id="UP000294692"/>
    </source>
</evidence>
<dbReference type="InterPro" id="IPR004045">
    <property type="entry name" value="Glutathione_S-Trfase_N"/>
</dbReference>
<dbReference type="Pfam" id="PF13410">
    <property type="entry name" value="GST_C_2"/>
    <property type="match status" value="1"/>
</dbReference>
<dbReference type="InterPro" id="IPR036282">
    <property type="entry name" value="Glutathione-S-Trfase_C_sf"/>
</dbReference>
<gene>
    <name evidence="2" type="ORF">EV686_1121</name>
</gene>
<dbReference type="PANTHER" id="PTHR43968">
    <property type="match status" value="1"/>
</dbReference>
<feature type="domain" description="GST N-terminal" evidence="1">
    <location>
        <begin position="1"/>
        <end position="66"/>
    </location>
</feature>
<dbReference type="Gene3D" id="3.40.30.10">
    <property type="entry name" value="Glutaredoxin"/>
    <property type="match status" value="1"/>
</dbReference>
<dbReference type="CDD" id="cd03196">
    <property type="entry name" value="GST_C_5"/>
    <property type="match status" value="1"/>
</dbReference>
<keyword evidence="2" id="KW-0808">Transferase</keyword>
<evidence type="ECO:0000259" key="1">
    <source>
        <dbReference type="PROSITE" id="PS50404"/>
    </source>
</evidence>
<dbReference type="EMBL" id="SMBX01000012">
    <property type="protein sequence ID" value="TCU93119.1"/>
    <property type="molecule type" value="Genomic_DNA"/>
</dbReference>
<name>A0A4V2VQ38_9BURK</name>
<keyword evidence="3" id="KW-1185">Reference proteome</keyword>
<proteinExistence type="predicted"/>
<organism evidence="2 3">
    <name type="scientific">Paracandidimonas soli</name>
    <dbReference type="NCBI Taxonomy" id="1917182"/>
    <lineage>
        <taxon>Bacteria</taxon>
        <taxon>Pseudomonadati</taxon>
        <taxon>Pseudomonadota</taxon>
        <taxon>Betaproteobacteria</taxon>
        <taxon>Burkholderiales</taxon>
        <taxon>Alcaligenaceae</taxon>
        <taxon>Paracandidimonas</taxon>
    </lineage>
</organism>
<dbReference type="InterPro" id="IPR036249">
    <property type="entry name" value="Thioredoxin-like_sf"/>
</dbReference>
<dbReference type="SUPFAM" id="SSF52833">
    <property type="entry name" value="Thioredoxin-like"/>
    <property type="match status" value="1"/>
</dbReference>
<comment type="caution">
    <text evidence="2">The sequence shown here is derived from an EMBL/GenBank/DDBJ whole genome shotgun (WGS) entry which is preliminary data.</text>
</comment>
<dbReference type="PANTHER" id="PTHR43968:SF6">
    <property type="entry name" value="GLUTATHIONE S-TRANSFERASE OMEGA"/>
    <property type="match status" value="1"/>
</dbReference>
<dbReference type="SUPFAM" id="SSF47616">
    <property type="entry name" value="GST C-terminal domain-like"/>
    <property type="match status" value="1"/>
</dbReference>
<dbReference type="GO" id="GO:0005737">
    <property type="term" value="C:cytoplasm"/>
    <property type="evidence" value="ECO:0007669"/>
    <property type="project" value="TreeGrafter"/>
</dbReference>
<dbReference type="Pfam" id="PF13417">
    <property type="entry name" value="GST_N_3"/>
    <property type="match status" value="1"/>
</dbReference>
<sequence>MRARLAIFSSGVPCELREVVLRSKPAAMLEASPKGTVPVLVLPGGRVIDESLDIMRWALGCADPEGWLAPQGVPLEEMQRLTAQNDGEFKRRLDRYKYPQRFGLEAGETDRDAAVRWLGQLDRALRESAFLSGGRPVLADMAILPFIRQFAHVDLEWFRQQSWPGLQRWLDWFLDSRIFAGCMEKYAAWQPGSEPVVFPAQQA</sequence>
<dbReference type="InterPro" id="IPR050983">
    <property type="entry name" value="GST_Omega/HSP26"/>
</dbReference>
<dbReference type="AlphaFoldDB" id="A0A4V2VQ38"/>
<evidence type="ECO:0000313" key="2">
    <source>
        <dbReference type="EMBL" id="TCU93119.1"/>
    </source>
</evidence>
<dbReference type="OrthoDB" id="9813092at2"/>
<protein>
    <submittedName>
        <fullName evidence="2">Glutathione S-transferase</fullName>
    </submittedName>
</protein>
<dbReference type="PROSITE" id="PS50404">
    <property type="entry name" value="GST_NTER"/>
    <property type="match status" value="1"/>
</dbReference>